<evidence type="ECO:0000256" key="1">
    <source>
        <dbReference type="SAM" id="MobiDB-lite"/>
    </source>
</evidence>
<sequence length="180" mass="19859">MNFKRKRSDSTASPASTSSNFSRSSVSPSPPHQYFSNTMELGALAQALPTPAHSWTQQPGNEGKNASGRTMKRFRDSRPDERLIHESTLRRLYNAQREQPNASPMPYEEPPDAAESDKLPVQKSTLHNFWNIPQSPARQSAASLPSVTNSAEGTRSHNCSTSLAADETMDMDMDGPVVRQ</sequence>
<dbReference type="InParanoid" id="K2SF19"/>
<organism evidence="2 3">
    <name type="scientific">Macrophomina phaseolina (strain MS6)</name>
    <name type="common">Charcoal rot fungus</name>
    <dbReference type="NCBI Taxonomy" id="1126212"/>
    <lineage>
        <taxon>Eukaryota</taxon>
        <taxon>Fungi</taxon>
        <taxon>Dikarya</taxon>
        <taxon>Ascomycota</taxon>
        <taxon>Pezizomycotina</taxon>
        <taxon>Dothideomycetes</taxon>
        <taxon>Dothideomycetes incertae sedis</taxon>
        <taxon>Botryosphaeriales</taxon>
        <taxon>Botryosphaeriaceae</taxon>
        <taxon>Macrophomina</taxon>
    </lineage>
</organism>
<protein>
    <submittedName>
        <fullName evidence="2">Uncharacterized protein</fullName>
    </submittedName>
</protein>
<feature type="compositionally biased region" description="Low complexity" evidence="1">
    <location>
        <begin position="10"/>
        <end position="27"/>
    </location>
</feature>
<dbReference type="VEuPathDB" id="FungiDB:MPH_07359"/>
<dbReference type="eggNOG" id="ENOG502SFSH">
    <property type="taxonomic scope" value="Eukaryota"/>
</dbReference>
<dbReference type="HOGENOM" id="CLU_078568_1_0_1"/>
<gene>
    <name evidence="2" type="ORF">MPH_07359</name>
</gene>
<proteinExistence type="predicted"/>
<feature type="region of interest" description="Disordered" evidence="1">
    <location>
        <begin position="1"/>
        <end position="121"/>
    </location>
</feature>
<dbReference type="EMBL" id="AHHD01000298">
    <property type="protein sequence ID" value="EKG15435.1"/>
    <property type="molecule type" value="Genomic_DNA"/>
</dbReference>
<evidence type="ECO:0000313" key="3">
    <source>
        <dbReference type="Proteomes" id="UP000007129"/>
    </source>
</evidence>
<accession>K2SF19</accession>
<name>K2SF19_MACPH</name>
<dbReference type="STRING" id="1126212.K2SF19"/>
<feature type="compositionally biased region" description="Polar residues" evidence="1">
    <location>
        <begin position="133"/>
        <end position="163"/>
    </location>
</feature>
<feature type="region of interest" description="Disordered" evidence="1">
    <location>
        <begin position="133"/>
        <end position="180"/>
    </location>
</feature>
<evidence type="ECO:0000313" key="2">
    <source>
        <dbReference type="EMBL" id="EKG15435.1"/>
    </source>
</evidence>
<dbReference type="AlphaFoldDB" id="K2SF19"/>
<reference evidence="2 3" key="1">
    <citation type="journal article" date="2012" name="BMC Genomics">
        <title>Tools to kill: Genome of one of the most destructive plant pathogenic fungi Macrophomina phaseolina.</title>
        <authorList>
            <person name="Islam M.S."/>
            <person name="Haque M.S."/>
            <person name="Islam M.M."/>
            <person name="Emdad E.M."/>
            <person name="Halim A."/>
            <person name="Hossen Q.M.M."/>
            <person name="Hossain M.Z."/>
            <person name="Ahmed B."/>
            <person name="Rahim S."/>
            <person name="Rahman M.S."/>
            <person name="Alam M.M."/>
            <person name="Hou S."/>
            <person name="Wan X."/>
            <person name="Saito J.A."/>
            <person name="Alam M."/>
        </authorList>
    </citation>
    <scope>NUCLEOTIDE SEQUENCE [LARGE SCALE GENOMIC DNA]</scope>
    <source>
        <strain evidence="2 3">MS6</strain>
    </source>
</reference>
<dbReference type="Proteomes" id="UP000007129">
    <property type="component" value="Unassembled WGS sequence"/>
</dbReference>
<dbReference type="OrthoDB" id="5336357at2759"/>
<feature type="compositionally biased region" description="Basic and acidic residues" evidence="1">
    <location>
        <begin position="73"/>
        <end position="89"/>
    </location>
</feature>
<comment type="caution">
    <text evidence="2">The sequence shown here is derived from an EMBL/GenBank/DDBJ whole genome shotgun (WGS) entry which is preliminary data.</text>
</comment>